<evidence type="ECO:0000313" key="3">
    <source>
        <dbReference type="Proteomes" id="UP001601444"/>
    </source>
</evidence>
<accession>A0ABW6PI73</accession>
<keyword evidence="3" id="KW-1185">Reference proteome</keyword>
<sequence>MESIAPNTTVLRRWAASARARLSQRPAAVTAAGQPDSPTPEPPALAQLREDERAAYRELTRRFAEERGLAYVPAFNMGYGSWPEDTQLEFDALAEAHHQEWDARKAALLSRD</sequence>
<gene>
    <name evidence="2" type="ORF">ACFYTF_04580</name>
</gene>
<name>A0ABW6PI73_9NOCA</name>
<protein>
    <submittedName>
        <fullName evidence="2">Uncharacterized protein</fullName>
    </submittedName>
</protein>
<proteinExistence type="predicted"/>
<comment type="caution">
    <text evidence="2">The sequence shown here is derived from an EMBL/GenBank/DDBJ whole genome shotgun (WGS) entry which is preliminary data.</text>
</comment>
<evidence type="ECO:0000313" key="2">
    <source>
        <dbReference type="EMBL" id="MFF0542092.1"/>
    </source>
</evidence>
<organism evidence="2 3">
    <name type="scientific">Nocardia thailandica</name>
    <dbReference type="NCBI Taxonomy" id="257275"/>
    <lineage>
        <taxon>Bacteria</taxon>
        <taxon>Bacillati</taxon>
        <taxon>Actinomycetota</taxon>
        <taxon>Actinomycetes</taxon>
        <taxon>Mycobacteriales</taxon>
        <taxon>Nocardiaceae</taxon>
        <taxon>Nocardia</taxon>
    </lineage>
</organism>
<reference evidence="2 3" key="1">
    <citation type="submission" date="2024-10" db="EMBL/GenBank/DDBJ databases">
        <title>The Natural Products Discovery Center: Release of the First 8490 Sequenced Strains for Exploring Actinobacteria Biosynthetic Diversity.</title>
        <authorList>
            <person name="Kalkreuter E."/>
            <person name="Kautsar S.A."/>
            <person name="Yang D."/>
            <person name="Bader C.D."/>
            <person name="Teijaro C.N."/>
            <person name="Fluegel L."/>
            <person name="Davis C.M."/>
            <person name="Simpson J.R."/>
            <person name="Lauterbach L."/>
            <person name="Steele A.D."/>
            <person name="Gui C."/>
            <person name="Meng S."/>
            <person name="Li G."/>
            <person name="Viehrig K."/>
            <person name="Ye F."/>
            <person name="Su P."/>
            <person name="Kiefer A.F."/>
            <person name="Nichols A."/>
            <person name="Cepeda A.J."/>
            <person name="Yan W."/>
            <person name="Fan B."/>
            <person name="Jiang Y."/>
            <person name="Adhikari A."/>
            <person name="Zheng C.-J."/>
            <person name="Schuster L."/>
            <person name="Cowan T.M."/>
            <person name="Smanski M.J."/>
            <person name="Chevrette M.G."/>
            <person name="De Carvalho L.P.S."/>
            <person name="Shen B."/>
        </authorList>
    </citation>
    <scope>NUCLEOTIDE SEQUENCE [LARGE SCALE GENOMIC DNA]</scope>
    <source>
        <strain evidence="2 3">NPDC004045</strain>
    </source>
</reference>
<evidence type="ECO:0000256" key="1">
    <source>
        <dbReference type="SAM" id="MobiDB-lite"/>
    </source>
</evidence>
<dbReference type="EMBL" id="JBIAMX010000002">
    <property type="protein sequence ID" value="MFF0542092.1"/>
    <property type="molecule type" value="Genomic_DNA"/>
</dbReference>
<dbReference type="RefSeq" id="WP_387699104.1">
    <property type="nucleotide sequence ID" value="NZ_JBIAMX010000002.1"/>
</dbReference>
<feature type="region of interest" description="Disordered" evidence="1">
    <location>
        <begin position="25"/>
        <end position="49"/>
    </location>
</feature>
<dbReference type="Proteomes" id="UP001601444">
    <property type="component" value="Unassembled WGS sequence"/>
</dbReference>